<protein>
    <submittedName>
        <fullName evidence="2">Uncharacterized protein</fullName>
    </submittedName>
</protein>
<accession>A0A915IXN5</accession>
<name>A0A915IXN5_ROMCU</name>
<evidence type="ECO:0000313" key="2">
    <source>
        <dbReference type="WBParaSite" id="nRc.2.0.1.t18522-RA"/>
    </source>
</evidence>
<dbReference type="WBParaSite" id="nRc.2.0.1.t18522-RA">
    <property type="protein sequence ID" value="nRc.2.0.1.t18522-RA"/>
    <property type="gene ID" value="nRc.2.0.1.g18522"/>
</dbReference>
<reference evidence="2" key="1">
    <citation type="submission" date="2022-11" db="UniProtKB">
        <authorList>
            <consortium name="WormBaseParasite"/>
        </authorList>
    </citation>
    <scope>IDENTIFICATION</scope>
</reference>
<evidence type="ECO:0000313" key="1">
    <source>
        <dbReference type="Proteomes" id="UP000887565"/>
    </source>
</evidence>
<dbReference type="Proteomes" id="UP000887565">
    <property type="component" value="Unplaced"/>
</dbReference>
<sequence length="76" mass="8553">MNGLKFEESIRIPAGLSATVNSPKKASVKVGVHKRERLQHELFIPKVDTAVLDERFEDEIVICIFLSILDELIVCC</sequence>
<keyword evidence="1" id="KW-1185">Reference proteome</keyword>
<organism evidence="1 2">
    <name type="scientific">Romanomermis culicivorax</name>
    <name type="common">Nematode worm</name>
    <dbReference type="NCBI Taxonomy" id="13658"/>
    <lineage>
        <taxon>Eukaryota</taxon>
        <taxon>Metazoa</taxon>
        <taxon>Ecdysozoa</taxon>
        <taxon>Nematoda</taxon>
        <taxon>Enoplea</taxon>
        <taxon>Dorylaimia</taxon>
        <taxon>Mermithida</taxon>
        <taxon>Mermithoidea</taxon>
        <taxon>Mermithidae</taxon>
        <taxon>Romanomermis</taxon>
    </lineage>
</organism>
<dbReference type="AlphaFoldDB" id="A0A915IXN5"/>
<proteinExistence type="predicted"/>